<keyword evidence="1" id="KW-1133">Transmembrane helix</keyword>
<evidence type="ECO:0000256" key="1">
    <source>
        <dbReference type="SAM" id="Phobius"/>
    </source>
</evidence>
<feature type="transmembrane region" description="Helical" evidence="1">
    <location>
        <begin position="143"/>
        <end position="161"/>
    </location>
</feature>
<dbReference type="AlphaFoldDB" id="A0A6N7INR6"/>
<accession>A0A6N7INR6</accession>
<protein>
    <submittedName>
        <fullName evidence="2">Uncharacterized protein</fullName>
    </submittedName>
</protein>
<name>A0A6N7INR6_9FIRM</name>
<sequence>MKTVRPLNVGQDFWAGWNSTAKRNEGTGSSYGEGTMFSGAANYVDDEILWTSLLLKTHPFPGEIIFCFRRPGASFLQSAPGRTAIARQQKPSTGRLFYLVKNGEYPENFRHAVTPFQAFSYIIGRISKGGKAMRTQQWFDGPFIIFLILILLVFGTGWWGWNAAGATNQ</sequence>
<keyword evidence="1" id="KW-0812">Transmembrane</keyword>
<dbReference type="Proteomes" id="UP000441717">
    <property type="component" value="Unassembled WGS sequence"/>
</dbReference>
<proteinExistence type="predicted"/>
<evidence type="ECO:0000313" key="2">
    <source>
        <dbReference type="EMBL" id="MQL51263.1"/>
    </source>
</evidence>
<organism evidence="2 3">
    <name type="scientific">Desulfofundulus thermobenzoicus</name>
    <dbReference type="NCBI Taxonomy" id="29376"/>
    <lineage>
        <taxon>Bacteria</taxon>
        <taxon>Bacillati</taxon>
        <taxon>Bacillota</taxon>
        <taxon>Clostridia</taxon>
        <taxon>Eubacteriales</taxon>
        <taxon>Peptococcaceae</taxon>
        <taxon>Desulfofundulus</taxon>
    </lineage>
</organism>
<dbReference type="RefSeq" id="WP_152945187.1">
    <property type="nucleotide sequence ID" value="NZ_WHYR01000005.1"/>
</dbReference>
<dbReference type="OrthoDB" id="1809291at2"/>
<reference evidence="2 3" key="1">
    <citation type="submission" date="2019-10" db="EMBL/GenBank/DDBJ databases">
        <title>Comparative genomics of sulfur disproportionating microorganisms.</title>
        <authorList>
            <person name="Ward L.M."/>
            <person name="Bertran E."/>
            <person name="Johnston D."/>
        </authorList>
    </citation>
    <scope>NUCLEOTIDE SEQUENCE [LARGE SCALE GENOMIC DNA]</scope>
    <source>
        <strain evidence="2 3">DSM 14055</strain>
    </source>
</reference>
<comment type="caution">
    <text evidence="2">The sequence shown here is derived from an EMBL/GenBank/DDBJ whole genome shotgun (WGS) entry which is preliminary data.</text>
</comment>
<dbReference type="EMBL" id="WHYR01000005">
    <property type="protein sequence ID" value="MQL51263.1"/>
    <property type="molecule type" value="Genomic_DNA"/>
</dbReference>
<evidence type="ECO:0000313" key="3">
    <source>
        <dbReference type="Proteomes" id="UP000441717"/>
    </source>
</evidence>
<keyword evidence="3" id="KW-1185">Reference proteome</keyword>
<keyword evidence="1" id="KW-0472">Membrane</keyword>
<gene>
    <name evidence="2" type="ORF">GFC01_03095</name>
</gene>